<keyword evidence="10" id="KW-1133">Transmembrane helix</keyword>
<keyword evidence="13 17" id="KW-0456">Lyase</keyword>
<keyword evidence="23" id="KW-1185">Reference proteome</keyword>
<evidence type="ECO:0000259" key="19">
    <source>
        <dbReference type="PROSITE" id="PS50112"/>
    </source>
</evidence>
<accession>A0A926USL8</accession>
<reference evidence="22" key="1">
    <citation type="journal article" date="2015" name="ISME J.">
        <title>Draft Genome Sequence of Streptomyces incarnatus NRRL8089, which Produces the Nucleoside Antibiotic Sinefungin.</title>
        <authorList>
            <person name="Oshima K."/>
            <person name="Hattori M."/>
            <person name="Shimizu H."/>
            <person name="Fukuda K."/>
            <person name="Nemoto M."/>
            <person name="Inagaki K."/>
            <person name="Tamura T."/>
        </authorList>
    </citation>
    <scope>NUCLEOTIDE SEQUENCE</scope>
    <source>
        <strain evidence="22">FACHB-1277</strain>
    </source>
</reference>
<evidence type="ECO:0000256" key="4">
    <source>
        <dbReference type="ARBA" id="ARBA00021420"/>
    </source>
</evidence>
<dbReference type="InterPro" id="IPR001054">
    <property type="entry name" value="A/G_cyclase"/>
</dbReference>
<dbReference type="PROSITE" id="PS50113">
    <property type="entry name" value="PAC"/>
    <property type="match status" value="1"/>
</dbReference>
<feature type="domain" description="PAC" evidence="20">
    <location>
        <begin position="735"/>
        <end position="787"/>
    </location>
</feature>
<dbReference type="Pfam" id="PF08447">
    <property type="entry name" value="PAS_3"/>
    <property type="match status" value="1"/>
</dbReference>
<evidence type="ECO:0000256" key="12">
    <source>
        <dbReference type="ARBA" id="ARBA00023136"/>
    </source>
</evidence>
<feature type="coiled-coil region" evidence="18">
    <location>
        <begin position="484"/>
        <end position="532"/>
    </location>
</feature>
<reference evidence="22" key="2">
    <citation type="submission" date="2020-08" db="EMBL/GenBank/DDBJ databases">
        <authorList>
            <person name="Chen M."/>
            <person name="Teng W."/>
            <person name="Zhao L."/>
            <person name="Hu C."/>
            <person name="Zhou Y."/>
            <person name="Han B."/>
            <person name="Song L."/>
            <person name="Shu W."/>
        </authorList>
    </citation>
    <scope>NUCLEOTIDE SEQUENCE</scope>
    <source>
        <strain evidence="22">FACHB-1277</strain>
    </source>
</reference>
<dbReference type="PANTHER" id="PTHR47628:SF1">
    <property type="entry name" value="ALIPHATIC AMIDASE EXPRESSION-REGULATING PROTEIN"/>
    <property type="match status" value="1"/>
</dbReference>
<dbReference type="InterPro" id="IPR029787">
    <property type="entry name" value="Nucleotide_cyclase"/>
</dbReference>
<evidence type="ECO:0000256" key="8">
    <source>
        <dbReference type="ARBA" id="ARBA00022840"/>
    </source>
</evidence>
<keyword evidence="11" id="KW-0115">cAMP biosynthesis</keyword>
<dbReference type="Pfam" id="PF13433">
    <property type="entry name" value="Peripla_BP_5"/>
    <property type="match status" value="1"/>
</dbReference>
<evidence type="ECO:0000256" key="7">
    <source>
        <dbReference type="ARBA" id="ARBA00022741"/>
    </source>
</evidence>
<keyword evidence="8" id="KW-0067">ATP-binding</keyword>
<dbReference type="FunFam" id="3.30.70.1230:FF:000033">
    <property type="entry name" value="Adenylate cyclase"/>
    <property type="match status" value="1"/>
</dbReference>
<dbReference type="GO" id="GO:0005886">
    <property type="term" value="C:plasma membrane"/>
    <property type="evidence" value="ECO:0007669"/>
    <property type="project" value="UniProtKB-ARBA"/>
</dbReference>
<evidence type="ECO:0000256" key="2">
    <source>
        <dbReference type="ARBA" id="ARBA00004479"/>
    </source>
</evidence>
<keyword evidence="18" id="KW-0175">Coiled coil</keyword>
<dbReference type="Gene3D" id="3.30.450.20">
    <property type="entry name" value="PAS domain"/>
    <property type="match status" value="2"/>
</dbReference>
<evidence type="ECO:0000313" key="23">
    <source>
        <dbReference type="Proteomes" id="UP000631421"/>
    </source>
</evidence>
<dbReference type="InterPro" id="IPR000014">
    <property type="entry name" value="PAS"/>
</dbReference>
<keyword evidence="12" id="KW-0472">Membrane</keyword>
<dbReference type="Gene3D" id="3.40.50.2300">
    <property type="match status" value="2"/>
</dbReference>
<comment type="similarity">
    <text evidence="17">Belongs to the adenylyl cyclase class-4/guanylyl cyclase family.</text>
</comment>
<evidence type="ECO:0000313" key="22">
    <source>
        <dbReference type="EMBL" id="MBD2149983.1"/>
    </source>
</evidence>
<organism evidence="22 23">
    <name type="scientific">Pseudanabaena cinerea FACHB-1277</name>
    <dbReference type="NCBI Taxonomy" id="2949581"/>
    <lineage>
        <taxon>Bacteria</taxon>
        <taxon>Bacillati</taxon>
        <taxon>Cyanobacteriota</taxon>
        <taxon>Cyanophyceae</taxon>
        <taxon>Pseudanabaenales</taxon>
        <taxon>Pseudanabaenaceae</taxon>
        <taxon>Pseudanabaena</taxon>
        <taxon>Pseudanabaena cinerea</taxon>
    </lineage>
</organism>
<keyword evidence="5" id="KW-0812">Transmembrane</keyword>
<dbReference type="PROSITE" id="PS00452">
    <property type="entry name" value="GUANYLATE_CYCLASE_1"/>
    <property type="match status" value="1"/>
</dbReference>
<feature type="domain" description="Guanylate cyclase" evidence="21">
    <location>
        <begin position="823"/>
        <end position="950"/>
    </location>
</feature>
<evidence type="ECO:0000256" key="14">
    <source>
        <dbReference type="ARBA" id="ARBA00032597"/>
    </source>
</evidence>
<dbReference type="PANTHER" id="PTHR47628">
    <property type="match status" value="1"/>
</dbReference>
<dbReference type="AlphaFoldDB" id="A0A926USL8"/>
<dbReference type="GO" id="GO:0006171">
    <property type="term" value="P:cAMP biosynthetic process"/>
    <property type="evidence" value="ECO:0007669"/>
    <property type="project" value="UniProtKB-KW"/>
</dbReference>
<evidence type="ECO:0000259" key="20">
    <source>
        <dbReference type="PROSITE" id="PS50113"/>
    </source>
</evidence>
<comment type="subcellular location">
    <subcellularLocation>
        <location evidence="2">Membrane</location>
        <topology evidence="2">Single-pass type I membrane protein</topology>
    </subcellularLocation>
</comment>
<keyword evidence="7" id="KW-0547">Nucleotide-binding</keyword>
<keyword evidence="9" id="KW-0460">Magnesium</keyword>
<proteinExistence type="inferred from homology"/>
<dbReference type="PROSITE" id="PS50112">
    <property type="entry name" value="PAS"/>
    <property type="match status" value="2"/>
</dbReference>
<dbReference type="SMART" id="SM00091">
    <property type="entry name" value="PAS"/>
    <property type="match status" value="2"/>
</dbReference>
<dbReference type="Proteomes" id="UP000631421">
    <property type="component" value="Unassembled WGS sequence"/>
</dbReference>
<dbReference type="InterPro" id="IPR001610">
    <property type="entry name" value="PAC"/>
</dbReference>
<dbReference type="SMART" id="SM00044">
    <property type="entry name" value="CYCc"/>
    <property type="match status" value="1"/>
</dbReference>
<evidence type="ECO:0000256" key="16">
    <source>
        <dbReference type="ARBA" id="ARBA00064436"/>
    </source>
</evidence>
<evidence type="ECO:0000256" key="15">
    <source>
        <dbReference type="ARBA" id="ARBA00032637"/>
    </source>
</evidence>
<sequence>MSSTMYLEADSLNVDANPRLHGSAVIPVGVVNLWRGGANIAETLVKEITLMAIAEINQSGGLLGRSIEPLVLDMAAYDGNHDLQIKYLVEELGIKYLFGGSASASRKAIIPILEKYQGQLWYPYAYEGLEFSKNVFYTGACPNQVVQPAVSWLLQNCGDRVYLVGSESIYSRIVNKVIRAQLKQQQGTLIREDCLPCNQANYGETIAKIKRSNPDLVISTLAPTSAIAFLAQYAAAGINAQQIPVLSSCLSEVEIQQFWRRTIPAELQNIDIDPEAIAGHFVSANYFQSLDSPQNLDFLQKVRIWLGQNGSDLAVNAAMQSAYTQVFLWKQAIESAQSLDLESVKQAFSEQRYFAPVGKVVGDRNHHLHTACRLAKISDLGKLEVIYTIEPIKPQPWLGAENLESQNATIVIEMLGAISQDIQQGWQLERDAQDLESTITQLLMRGRGKGRNQLAPEITRAAMSKLFKANQRLLKVQADLLNMEAALRETNELLEQRIEQRTQQLQKTIKRLQNEAADRQQAEILLRESQQRFSAIADNIPGVVYRAVLQANGEVSMPYISPRTHEIFGISVEDFYEHFEWVFDMAHPEDRAELNELVRRSAETLGFFEHEYRVSSLFEKVKWVRIISQPHLNELGDTVWDGVIVDITHQKATEESLREAEEKYRSIFEHAIEGIFQAQPDGCYTNANPALAKIYGYESSAALLTEIAGDCQRLFVEPERWQEFRQQIITNGAVTGFEALAYRRDRSIIWLLINATANYDANGNLISYEGLVQDITERKQSEQALKAEQEKSENLLLNILPQAIVHQLKSGSSAIASRSDNVTILFADIVDFTTLSSQVSPQLLVHMLNEIFSSFDLLADQLGLEKIKTIGDSYMVVGGLPTARDDHAEAIAEMAISMQRAIAKFMRNDQDAFRLRIGINTGSVVAGVIGIRKFIYDLWGDAVNVASRMESHGLAGGIQVTTATYELLKDKYDFWHRGKVFIKGRGEMDTYMLLDRKNRPSPIIAPSLELPSLVLK</sequence>
<evidence type="ECO:0000256" key="6">
    <source>
        <dbReference type="ARBA" id="ARBA00022723"/>
    </source>
</evidence>
<keyword evidence="6" id="KW-0479">Metal-binding</keyword>
<evidence type="ECO:0000256" key="1">
    <source>
        <dbReference type="ARBA" id="ARBA00001593"/>
    </source>
</evidence>
<evidence type="ECO:0000259" key="21">
    <source>
        <dbReference type="PROSITE" id="PS50125"/>
    </source>
</evidence>
<dbReference type="Pfam" id="PF13426">
    <property type="entry name" value="PAS_9"/>
    <property type="match status" value="1"/>
</dbReference>
<dbReference type="Gene3D" id="3.30.70.1230">
    <property type="entry name" value="Nucleotide cyclase"/>
    <property type="match status" value="1"/>
</dbReference>
<evidence type="ECO:0000256" key="10">
    <source>
        <dbReference type="ARBA" id="ARBA00022989"/>
    </source>
</evidence>
<dbReference type="PROSITE" id="PS50125">
    <property type="entry name" value="GUANYLATE_CYCLASE_2"/>
    <property type="match status" value="1"/>
</dbReference>
<evidence type="ECO:0000256" key="5">
    <source>
        <dbReference type="ARBA" id="ARBA00022692"/>
    </source>
</evidence>
<dbReference type="SUPFAM" id="SSF55073">
    <property type="entry name" value="Nucleotide cyclase"/>
    <property type="match status" value="1"/>
</dbReference>
<dbReference type="InterPro" id="IPR018297">
    <property type="entry name" value="A/G_cyclase_CS"/>
</dbReference>
<dbReference type="GO" id="GO:0004016">
    <property type="term" value="F:adenylate cyclase activity"/>
    <property type="evidence" value="ECO:0007669"/>
    <property type="project" value="UniProtKB-EC"/>
</dbReference>
<dbReference type="InterPro" id="IPR035965">
    <property type="entry name" value="PAS-like_dom_sf"/>
</dbReference>
<evidence type="ECO:0000256" key="11">
    <source>
        <dbReference type="ARBA" id="ARBA00022998"/>
    </source>
</evidence>
<feature type="domain" description="PAS" evidence="19">
    <location>
        <begin position="660"/>
        <end position="703"/>
    </location>
</feature>
<evidence type="ECO:0000256" key="18">
    <source>
        <dbReference type="SAM" id="Coils"/>
    </source>
</evidence>
<dbReference type="GO" id="GO:0005524">
    <property type="term" value="F:ATP binding"/>
    <property type="evidence" value="ECO:0007669"/>
    <property type="project" value="UniProtKB-KW"/>
</dbReference>
<dbReference type="RefSeq" id="WP_190350354.1">
    <property type="nucleotide sequence ID" value="NZ_JACJPY010000016.1"/>
</dbReference>
<dbReference type="CDD" id="cd07302">
    <property type="entry name" value="CHD"/>
    <property type="match status" value="1"/>
</dbReference>
<comment type="caution">
    <text evidence="22">The sequence shown here is derived from an EMBL/GenBank/DDBJ whole genome shotgun (WGS) entry which is preliminary data.</text>
</comment>
<name>A0A926USL8_9CYAN</name>
<dbReference type="CDD" id="cd00130">
    <property type="entry name" value="PAS"/>
    <property type="match status" value="2"/>
</dbReference>
<dbReference type="EC" id="4.6.1.1" evidence="3"/>
<dbReference type="Pfam" id="PF00211">
    <property type="entry name" value="Guanylate_cyc"/>
    <property type="match status" value="1"/>
</dbReference>
<dbReference type="GO" id="GO:0035556">
    <property type="term" value="P:intracellular signal transduction"/>
    <property type="evidence" value="ECO:0007669"/>
    <property type="project" value="InterPro"/>
</dbReference>
<dbReference type="SMART" id="SM00086">
    <property type="entry name" value="PAC"/>
    <property type="match status" value="2"/>
</dbReference>
<evidence type="ECO:0000256" key="9">
    <source>
        <dbReference type="ARBA" id="ARBA00022842"/>
    </source>
</evidence>
<comment type="subunit">
    <text evidence="16">Homodimer. Can also exist as monomer.</text>
</comment>
<dbReference type="InterPro" id="IPR000700">
    <property type="entry name" value="PAS-assoc_C"/>
</dbReference>
<dbReference type="SUPFAM" id="SSF53822">
    <property type="entry name" value="Periplasmic binding protein-like I"/>
    <property type="match status" value="1"/>
</dbReference>
<protein>
    <recommendedName>
        <fullName evidence="4">Adenylate cyclase</fullName>
        <ecNumber evidence="3">4.6.1.1</ecNumber>
    </recommendedName>
    <alternativeName>
        <fullName evidence="14">ATP pyrophosphate-lyase</fullName>
    </alternativeName>
    <alternativeName>
        <fullName evidence="15">Adenylyl cyclase</fullName>
    </alternativeName>
</protein>
<comment type="catalytic activity">
    <reaction evidence="1">
        <text>ATP = 3',5'-cyclic AMP + diphosphate</text>
        <dbReference type="Rhea" id="RHEA:15389"/>
        <dbReference type="ChEBI" id="CHEBI:30616"/>
        <dbReference type="ChEBI" id="CHEBI:33019"/>
        <dbReference type="ChEBI" id="CHEBI:58165"/>
        <dbReference type="EC" id="4.6.1.1"/>
    </reaction>
</comment>
<evidence type="ECO:0000256" key="13">
    <source>
        <dbReference type="ARBA" id="ARBA00023239"/>
    </source>
</evidence>
<dbReference type="GO" id="GO:0046872">
    <property type="term" value="F:metal ion binding"/>
    <property type="evidence" value="ECO:0007669"/>
    <property type="project" value="UniProtKB-KW"/>
</dbReference>
<dbReference type="InterPro" id="IPR028082">
    <property type="entry name" value="Peripla_BP_I"/>
</dbReference>
<dbReference type="InterPro" id="IPR013655">
    <property type="entry name" value="PAS_fold_3"/>
</dbReference>
<feature type="domain" description="PAS" evidence="19">
    <location>
        <begin position="529"/>
        <end position="605"/>
    </location>
</feature>
<evidence type="ECO:0000256" key="17">
    <source>
        <dbReference type="RuleBase" id="RU000405"/>
    </source>
</evidence>
<dbReference type="NCBIfam" id="TIGR00229">
    <property type="entry name" value="sensory_box"/>
    <property type="match status" value="1"/>
</dbReference>
<gene>
    <name evidence="22" type="ORF">H6F44_07590</name>
</gene>
<evidence type="ECO:0000256" key="3">
    <source>
        <dbReference type="ARBA" id="ARBA00012201"/>
    </source>
</evidence>
<dbReference type="SUPFAM" id="SSF55785">
    <property type="entry name" value="PYP-like sensor domain (PAS domain)"/>
    <property type="match status" value="2"/>
</dbReference>
<dbReference type="EMBL" id="JACJPY010000016">
    <property type="protein sequence ID" value="MBD2149983.1"/>
    <property type="molecule type" value="Genomic_DNA"/>
</dbReference>